<evidence type="ECO:0000256" key="6">
    <source>
        <dbReference type="ARBA" id="ARBA00022989"/>
    </source>
</evidence>
<keyword evidence="4" id="KW-1003">Cell membrane</keyword>
<evidence type="ECO:0000313" key="13">
    <source>
        <dbReference type="Proteomes" id="UP000437862"/>
    </source>
</evidence>
<dbReference type="Proteomes" id="UP000315112">
    <property type="component" value="Unassembled WGS sequence"/>
</dbReference>
<evidence type="ECO:0000259" key="9">
    <source>
        <dbReference type="PROSITE" id="PS50850"/>
    </source>
</evidence>
<dbReference type="Pfam" id="PF07690">
    <property type="entry name" value="MFS_1"/>
    <property type="match status" value="1"/>
</dbReference>
<dbReference type="InterPro" id="IPR011701">
    <property type="entry name" value="MFS"/>
</dbReference>
<evidence type="ECO:0000256" key="3">
    <source>
        <dbReference type="ARBA" id="ARBA00022448"/>
    </source>
</evidence>
<evidence type="ECO:0000313" key="12">
    <source>
        <dbReference type="Proteomes" id="UP000315112"/>
    </source>
</evidence>
<reference evidence="10 13" key="3">
    <citation type="submission" date="2019-12" db="EMBL/GenBank/DDBJ databases">
        <title>Draft Genome Sequences of Six Type Strains of the Genus Massilia.</title>
        <authorList>
            <person name="Miess H."/>
            <person name="Frediansyah A."/>
            <person name="Goeker M."/>
            <person name="Gross H."/>
        </authorList>
    </citation>
    <scope>NUCLEOTIDE SEQUENCE [LARGE SCALE GENOMIC DNA]</scope>
    <source>
        <strain evidence="10 13">DSM 26639</strain>
    </source>
</reference>
<evidence type="ECO:0000313" key="10">
    <source>
        <dbReference type="EMBL" id="QGZ38499.1"/>
    </source>
</evidence>
<sequence>MNILLTLLLAGLTMVGPLAIDTYLPSFPAIARDFGASAIAIQQTLSLFLFCFAFMMLFYGTLSDTFGRRPVILWSLVLYIAASVGGALAGSLGLLLVCRVLQGLASGAGSVVSRAIVQDRFEGASAQRILGHIMMVFGLAPALAPILGGWLQVTYGWRSIFWFLTLFGVVMLLAVWRWLPESLAPEKRHPFEVKPIAANYLRVLRDRRFLLLAVALGVAFGGFALYIGSAAYFIINILHLPETAFGWLFIPLVAGMVVGSPLSGKLAHRYSQAQLVWYSYAGMAVAALANVAYTHFFTAAVPWAVLPLFFYSLALAVAMPPLSLLALNLFPHNSGLAASLQSFIQMTLFALVSGLVAPLLFDSAFKLACGVLGCLVVSLLAWVLAQRH</sequence>
<keyword evidence="3 8" id="KW-0813">Transport</keyword>
<keyword evidence="5 8" id="KW-0812">Transmembrane</keyword>
<dbReference type="PANTHER" id="PTHR43124">
    <property type="entry name" value="PURINE EFFLUX PUMP PBUE"/>
    <property type="match status" value="1"/>
</dbReference>
<comment type="similarity">
    <text evidence="2 8">Belongs to the major facilitator superfamily. Bcr/CmlA family.</text>
</comment>
<evidence type="ECO:0000256" key="8">
    <source>
        <dbReference type="RuleBase" id="RU365088"/>
    </source>
</evidence>
<feature type="transmembrane region" description="Helical" evidence="8">
    <location>
        <begin position="100"/>
        <end position="117"/>
    </location>
</feature>
<feature type="transmembrane region" description="Helical" evidence="8">
    <location>
        <begin position="342"/>
        <end position="361"/>
    </location>
</feature>
<gene>
    <name evidence="10" type="ORF">GO485_05140</name>
    <name evidence="11" type="ORF">IP92_01170</name>
</gene>
<dbReference type="InterPro" id="IPR020846">
    <property type="entry name" value="MFS_dom"/>
</dbReference>
<accession>A0A562Q0V0</accession>
<feature type="transmembrane region" description="Helical" evidence="8">
    <location>
        <begin position="35"/>
        <end position="59"/>
    </location>
</feature>
<feature type="domain" description="Major facilitator superfamily (MFS) profile" evidence="9">
    <location>
        <begin position="1"/>
        <end position="388"/>
    </location>
</feature>
<protein>
    <recommendedName>
        <fullName evidence="8">Bcr/CflA family efflux transporter</fullName>
    </recommendedName>
</protein>
<dbReference type="EMBL" id="VLKW01000002">
    <property type="protein sequence ID" value="TWI49946.1"/>
    <property type="molecule type" value="Genomic_DNA"/>
</dbReference>
<dbReference type="PANTHER" id="PTHR43124:SF3">
    <property type="entry name" value="CHLORAMPHENICOL EFFLUX PUMP RV0191"/>
    <property type="match status" value="1"/>
</dbReference>
<keyword evidence="13" id="KW-1185">Reference proteome</keyword>
<feature type="transmembrane region" description="Helical" evidence="8">
    <location>
        <begin position="244"/>
        <end position="263"/>
    </location>
</feature>
<dbReference type="NCBIfam" id="TIGR00710">
    <property type="entry name" value="efflux_Bcr_CflA"/>
    <property type="match status" value="1"/>
</dbReference>
<dbReference type="GO" id="GO:0042910">
    <property type="term" value="F:xenobiotic transmembrane transporter activity"/>
    <property type="evidence" value="ECO:0007669"/>
    <property type="project" value="InterPro"/>
</dbReference>
<feature type="transmembrane region" description="Helical" evidence="8">
    <location>
        <begin position="71"/>
        <end position="94"/>
    </location>
</feature>
<keyword evidence="8" id="KW-0997">Cell inner membrane</keyword>
<evidence type="ECO:0000256" key="2">
    <source>
        <dbReference type="ARBA" id="ARBA00006236"/>
    </source>
</evidence>
<reference evidence="11 12" key="1">
    <citation type="journal article" date="2015" name="Stand. Genomic Sci.">
        <title>Genomic Encyclopedia of Bacterial and Archaeal Type Strains, Phase III: the genomes of soil and plant-associated and newly described type strains.</title>
        <authorList>
            <person name="Whitman W.B."/>
            <person name="Woyke T."/>
            <person name="Klenk H.P."/>
            <person name="Zhou Y."/>
            <person name="Lilburn T.G."/>
            <person name="Beck B.J."/>
            <person name="De Vos P."/>
            <person name="Vandamme P."/>
            <person name="Eisen J.A."/>
            <person name="Garrity G."/>
            <person name="Hugenholtz P."/>
            <person name="Kyrpides N.C."/>
        </authorList>
    </citation>
    <scope>NUCLEOTIDE SEQUENCE [LARGE SCALE GENOMIC DNA]</scope>
    <source>
        <strain evidence="11 12">CGMCC 1.10685</strain>
    </source>
</reference>
<evidence type="ECO:0000313" key="11">
    <source>
        <dbReference type="EMBL" id="TWI49946.1"/>
    </source>
</evidence>
<feature type="transmembrane region" description="Helical" evidence="8">
    <location>
        <begin position="159"/>
        <end position="179"/>
    </location>
</feature>
<feature type="transmembrane region" description="Helical" evidence="8">
    <location>
        <begin position="308"/>
        <end position="330"/>
    </location>
</feature>
<evidence type="ECO:0000256" key="5">
    <source>
        <dbReference type="ARBA" id="ARBA00022692"/>
    </source>
</evidence>
<dbReference type="RefSeq" id="WP_145873596.1">
    <property type="nucleotide sequence ID" value="NZ_CP046904.1"/>
</dbReference>
<dbReference type="CDD" id="cd17320">
    <property type="entry name" value="MFS_MdfA_MDR_like"/>
    <property type="match status" value="1"/>
</dbReference>
<evidence type="ECO:0000256" key="1">
    <source>
        <dbReference type="ARBA" id="ARBA00004651"/>
    </source>
</evidence>
<organism evidence="11 12">
    <name type="scientific">Pseudoduganella flava</name>
    <dbReference type="NCBI Taxonomy" id="871742"/>
    <lineage>
        <taxon>Bacteria</taxon>
        <taxon>Pseudomonadati</taxon>
        <taxon>Pseudomonadota</taxon>
        <taxon>Betaproteobacteria</taxon>
        <taxon>Burkholderiales</taxon>
        <taxon>Oxalobacteraceae</taxon>
        <taxon>Telluria group</taxon>
        <taxon>Pseudoduganella</taxon>
    </lineage>
</organism>
<dbReference type="InterPro" id="IPR036259">
    <property type="entry name" value="MFS_trans_sf"/>
</dbReference>
<dbReference type="AlphaFoldDB" id="A0A562Q0V0"/>
<feature type="transmembrane region" description="Helical" evidence="8">
    <location>
        <begin position="367"/>
        <end position="385"/>
    </location>
</feature>
<feature type="transmembrane region" description="Helical" evidence="8">
    <location>
        <begin position="209"/>
        <end position="238"/>
    </location>
</feature>
<dbReference type="SUPFAM" id="SSF103473">
    <property type="entry name" value="MFS general substrate transporter"/>
    <property type="match status" value="1"/>
</dbReference>
<name>A0A562Q0V0_9BURK</name>
<comment type="subcellular location">
    <subcellularLocation>
        <location evidence="8">Cell inner membrane</location>
        <topology evidence="8">Multi-pass membrane protein</topology>
    </subcellularLocation>
    <subcellularLocation>
        <location evidence="1">Cell membrane</location>
        <topology evidence="1">Multi-pass membrane protein</topology>
    </subcellularLocation>
</comment>
<keyword evidence="6 8" id="KW-1133">Transmembrane helix</keyword>
<keyword evidence="7 8" id="KW-0472">Membrane</keyword>
<dbReference type="Proteomes" id="UP000437862">
    <property type="component" value="Chromosome"/>
</dbReference>
<dbReference type="EMBL" id="CP046904">
    <property type="protein sequence ID" value="QGZ38499.1"/>
    <property type="molecule type" value="Genomic_DNA"/>
</dbReference>
<reference evidence="11" key="2">
    <citation type="submission" date="2019-07" db="EMBL/GenBank/DDBJ databases">
        <authorList>
            <person name="Whitman W."/>
            <person name="Huntemann M."/>
            <person name="Clum A."/>
            <person name="Pillay M."/>
            <person name="Palaniappan K."/>
            <person name="Varghese N."/>
            <person name="Mikhailova N."/>
            <person name="Stamatis D."/>
            <person name="Reddy T."/>
            <person name="Daum C."/>
            <person name="Shapiro N."/>
            <person name="Ivanova N."/>
            <person name="Kyrpides N."/>
            <person name="Woyke T."/>
        </authorList>
    </citation>
    <scope>NUCLEOTIDE SEQUENCE</scope>
    <source>
        <strain evidence="11">CGMCC 1.10685</strain>
    </source>
</reference>
<evidence type="ECO:0000256" key="4">
    <source>
        <dbReference type="ARBA" id="ARBA00022475"/>
    </source>
</evidence>
<dbReference type="GO" id="GO:0005886">
    <property type="term" value="C:plasma membrane"/>
    <property type="evidence" value="ECO:0007669"/>
    <property type="project" value="UniProtKB-SubCell"/>
</dbReference>
<feature type="transmembrane region" description="Helical" evidence="8">
    <location>
        <begin position="129"/>
        <end position="153"/>
    </location>
</feature>
<dbReference type="Gene3D" id="1.20.1720.10">
    <property type="entry name" value="Multidrug resistance protein D"/>
    <property type="match status" value="1"/>
</dbReference>
<feature type="transmembrane region" description="Helical" evidence="8">
    <location>
        <begin position="275"/>
        <end position="296"/>
    </location>
</feature>
<evidence type="ECO:0000256" key="7">
    <source>
        <dbReference type="ARBA" id="ARBA00023136"/>
    </source>
</evidence>
<proteinExistence type="inferred from homology"/>
<dbReference type="GO" id="GO:1990961">
    <property type="term" value="P:xenobiotic detoxification by transmembrane export across the plasma membrane"/>
    <property type="evidence" value="ECO:0007669"/>
    <property type="project" value="InterPro"/>
</dbReference>
<dbReference type="PROSITE" id="PS50850">
    <property type="entry name" value="MFS"/>
    <property type="match status" value="1"/>
</dbReference>
<dbReference type="InterPro" id="IPR050189">
    <property type="entry name" value="MFS_Efflux_Transporters"/>
</dbReference>
<comment type="caution">
    <text evidence="8">Lacks conserved residue(s) required for the propagation of feature annotation.</text>
</comment>
<dbReference type="OrthoDB" id="9814303at2"/>
<dbReference type="InterPro" id="IPR004812">
    <property type="entry name" value="Efflux_drug-R_Bcr/CmlA"/>
</dbReference>